<dbReference type="Proteomes" id="UP000426328">
    <property type="component" value="Chromosome"/>
</dbReference>
<reference evidence="2 5" key="1">
    <citation type="submission" date="2019-10" db="EMBL/GenBank/DDBJ databases">
        <title>Comparative genomics of sulfur disproportionating microorganisms.</title>
        <authorList>
            <person name="Ward L.M."/>
            <person name="Bertran E."/>
            <person name="Johnston D."/>
        </authorList>
    </citation>
    <scope>NUCLEOTIDE SEQUENCE [LARGE SCALE GENOMIC DNA]</scope>
    <source>
        <strain evidence="2 5">DSM 3772</strain>
    </source>
</reference>
<evidence type="ECO:0000313" key="2">
    <source>
        <dbReference type="EMBL" id="MQL55684.1"/>
    </source>
</evidence>
<evidence type="ECO:0000313" key="3">
    <source>
        <dbReference type="EMBL" id="QGR21739.1"/>
    </source>
</evidence>
<keyword evidence="4" id="KW-1185">Reference proteome</keyword>
<dbReference type="GeneID" id="42779433"/>
<keyword evidence="1" id="KW-0812">Transmembrane</keyword>
<gene>
    <name evidence="3" type="ORF">D1866_06805</name>
    <name evidence="2" type="ORF">GFB69_08015</name>
</gene>
<feature type="transmembrane region" description="Helical" evidence="1">
    <location>
        <begin position="48"/>
        <end position="81"/>
    </location>
</feature>
<evidence type="ECO:0000256" key="1">
    <source>
        <dbReference type="SAM" id="Phobius"/>
    </source>
</evidence>
<reference evidence="3 4" key="2">
    <citation type="submission" date="2019-10" db="EMBL/GenBank/DDBJ databases">
        <title>Genome Sequences from Six Type Strain Members of the Archaeal Family Sulfolobaceae: Acidianus ambivalens, Acidianus infernus, Metallosphaera prunae, Stygiolobus azoricus, Sulfolobus metallicus, and Sulfurisphaera ohwakuensis.</title>
        <authorList>
            <person name="Counts J.A."/>
            <person name="Kelly R.M."/>
        </authorList>
    </citation>
    <scope>NUCLEOTIDE SEQUENCE [LARGE SCALE GENOMIC DNA]</scope>
    <source>
        <strain evidence="3 4">LEI 10</strain>
    </source>
</reference>
<proteinExistence type="predicted"/>
<dbReference type="AlphaFoldDB" id="A0A650CV76"/>
<keyword evidence="1" id="KW-0472">Membrane</keyword>
<protein>
    <submittedName>
        <fullName evidence="3">Uncharacterized protein</fullName>
    </submittedName>
</protein>
<evidence type="ECO:0000313" key="4">
    <source>
        <dbReference type="Proteomes" id="UP000426328"/>
    </source>
</evidence>
<organism evidence="3 4">
    <name type="scientific">Acidianus ambivalens</name>
    <name type="common">Desulfurolobus ambivalens</name>
    <dbReference type="NCBI Taxonomy" id="2283"/>
    <lineage>
        <taxon>Archaea</taxon>
        <taxon>Thermoproteota</taxon>
        <taxon>Thermoprotei</taxon>
        <taxon>Sulfolobales</taxon>
        <taxon>Sulfolobaceae</taxon>
        <taxon>Acidianus</taxon>
    </lineage>
</organism>
<dbReference type="KEGG" id="aamb:D1866_06805"/>
<dbReference type="RefSeq" id="WP_152941730.1">
    <property type="nucleotide sequence ID" value="NZ_CP045482.1"/>
</dbReference>
<dbReference type="EMBL" id="WHYS01000002">
    <property type="protein sequence ID" value="MQL55684.1"/>
    <property type="molecule type" value="Genomic_DNA"/>
</dbReference>
<dbReference type="EMBL" id="CP045482">
    <property type="protein sequence ID" value="QGR21739.1"/>
    <property type="molecule type" value="Genomic_DNA"/>
</dbReference>
<name>A0A650CV76_ACIAM</name>
<evidence type="ECO:0000313" key="5">
    <source>
        <dbReference type="Proteomes" id="UP000474054"/>
    </source>
</evidence>
<dbReference type="Proteomes" id="UP000474054">
    <property type="component" value="Unassembled WGS sequence"/>
</dbReference>
<feature type="transmembrane region" description="Helical" evidence="1">
    <location>
        <begin position="12"/>
        <end position="42"/>
    </location>
</feature>
<sequence>MLRQTFNFNIILLILLIVFLILSIISPIFLLGAIGIGIFKIFGNRAFIPFSILLLLLIGLHGYLYMIGIILALAFIAFNIIKDIYRYYV</sequence>
<keyword evidence="1" id="KW-1133">Transmembrane helix</keyword>
<accession>A0A650CV76</accession>